<name>A0A9E7R2Y4_9EURY</name>
<dbReference type="RefSeq" id="WP_260592659.1">
    <property type="nucleotide sequence ID" value="NZ_CP104003.1"/>
</dbReference>
<dbReference type="NCBIfam" id="TIGR02241">
    <property type="entry name" value="conserved hypothetical phage tail region protein"/>
    <property type="match status" value="1"/>
</dbReference>
<dbReference type="KEGG" id="ssai:N0B31_16195"/>
<reference evidence="1" key="1">
    <citation type="submission" date="2022-09" db="EMBL/GenBank/DDBJ databases">
        <title>Diverse halophilic archaea isolated from saline environments.</title>
        <authorList>
            <person name="Cui H.-L."/>
        </authorList>
    </citation>
    <scope>NUCLEOTIDE SEQUENCE</scope>
    <source>
        <strain evidence="1">ZS-35-S2</strain>
    </source>
</reference>
<dbReference type="PANTHER" id="PTHR38009:SF1">
    <property type="entry name" value="CONSERVED HYPOTHETICAL PHAGE TAIL PROTEIN"/>
    <property type="match status" value="1"/>
</dbReference>
<dbReference type="InterPro" id="IPR010667">
    <property type="entry name" value="Phage_T4_Gp19"/>
</dbReference>
<accession>A0A9E7R2Y4</accession>
<dbReference type="EMBL" id="CP104003">
    <property type="protein sequence ID" value="UWM53665.1"/>
    <property type="molecule type" value="Genomic_DNA"/>
</dbReference>
<dbReference type="Proteomes" id="UP001057580">
    <property type="component" value="Chromosome"/>
</dbReference>
<dbReference type="AlphaFoldDB" id="A0A9E7R2Y4"/>
<protein>
    <submittedName>
        <fullName evidence="1">Phage tail protein</fullName>
    </submittedName>
</protein>
<dbReference type="Pfam" id="PF06841">
    <property type="entry name" value="Phage_T4_gp19"/>
    <property type="match status" value="1"/>
</dbReference>
<dbReference type="GO" id="GO:0005198">
    <property type="term" value="F:structural molecule activity"/>
    <property type="evidence" value="ECO:0007669"/>
    <property type="project" value="InterPro"/>
</dbReference>
<evidence type="ECO:0000313" key="1">
    <source>
        <dbReference type="EMBL" id="UWM53665.1"/>
    </source>
</evidence>
<dbReference type="GeneID" id="74943995"/>
<organism evidence="1 2">
    <name type="scientific">Salinirubellus salinus</name>
    <dbReference type="NCBI Taxonomy" id="1364945"/>
    <lineage>
        <taxon>Archaea</taxon>
        <taxon>Methanobacteriati</taxon>
        <taxon>Methanobacteriota</taxon>
        <taxon>Stenosarchaea group</taxon>
        <taxon>Halobacteria</taxon>
        <taxon>Halobacteriales</taxon>
        <taxon>Natronomonadaceae</taxon>
        <taxon>Salinirubellus</taxon>
    </lineage>
</organism>
<evidence type="ECO:0000313" key="2">
    <source>
        <dbReference type="Proteomes" id="UP001057580"/>
    </source>
</evidence>
<gene>
    <name evidence="1" type="ORF">N0B31_16195</name>
</gene>
<dbReference type="InterPro" id="IPR011747">
    <property type="entry name" value="CHP02241"/>
</dbReference>
<sequence length="154" mass="16885">MTAPRERSTDERDYPYPNVRFLLEIEGLTTAGFSGCRLGASTTAVLSYRAGNEPPTPRKIPGTTDYEAITLERGVGDGTALADWRRLVERGQIAEARRSVAVVILDEGGEAGPRWEAENAWPSRYVGPRLDALDGAVAIEALEITHEGYERVRP</sequence>
<proteinExistence type="predicted"/>
<keyword evidence="2" id="KW-1185">Reference proteome</keyword>
<dbReference type="PANTHER" id="PTHR38009">
    <property type="entry name" value="CONSERVED HYPOTHETICAL PHAGE TAIL PROTEIN"/>
    <property type="match status" value="1"/>
</dbReference>